<feature type="transmembrane region" description="Helical" evidence="8">
    <location>
        <begin position="773"/>
        <end position="792"/>
    </location>
</feature>
<feature type="region of interest" description="Disordered" evidence="7">
    <location>
        <begin position="1618"/>
        <end position="1660"/>
    </location>
</feature>
<feature type="transmembrane region" description="Helical" evidence="8">
    <location>
        <begin position="1175"/>
        <end position="1200"/>
    </location>
</feature>
<feature type="transmembrane region" description="Helical" evidence="8">
    <location>
        <begin position="804"/>
        <end position="827"/>
    </location>
</feature>
<feature type="transmembrane region" description="Helical" evidence="8">
    <location>
        <begin position="887"/>
        <end position="905"/>
    </location>
</feature>
<feature type="transmembrane region" description="Helical" evidence="8">
    <location>
        <begin position="1207"/>
        <end position="1227"/>
    </location>
</feature>
<evidence type="ECO:0000313" key="11">
    <source>
        <dbReference type="Proteomes" id="UP000823872"/>
    </source>
</evidence>
<dbReference type="SUPFAM" id="SSF82866">
    <property type="entry name" value="Multidrug efflux transporter AcrB transmembrane domain"/>
    <property type="match status" value="2"/>
</dbReference>
<dbReference type="InterPro" id="IPR000731">
    <property type="entry name" value="SSD"/>
</dbReference>
<dbReference type="Pfam" id="PF12349">
    <property type="entry name" value="Sterol-sensing"/>
    <property type="match status" value="1"/>
</dbReference>
<reference evidence="10" key="2">
    <citation type="submission" date="2025-08" db="UniProtKB">
        <authorList>
            <consortium name="Ensembl"/>
        </authorList>
    </citation>
    <scope>IDENTIFICATION</scope>
    <source>
        <strain evidence="10">breed Abyssinian</strain>
    </source>
</reference>
<feature type="transmembrane region" description="Helical" evidence="8">
    <location>
        <begin position="1276"/>
        <end position="1295"/>
    </location>
</feature>
<feature type="compositionally biased region" description="Pro residues" evidence="7">
    <location>
        <begin position="22"/>
        <end position="39"/>
    </location>
</feature>
<dbReference type="InterPro" id="IPR053958">
    <property type="entry name" value="HMGCR/SNAP/NPC1-like_SSD"/>
</dbReference>
<feature type="region of interest" description="Disordered" evidence="7">
    <location>
        <begin position="22"/>
        <end position="191"/>
    </location>
</feature>
<dbReference type="Proteomes" id="UP000823872">
    <property type="component" value="Chromosome F1"/>
</dbReference>
<proteinExistence type="inferred from homology"/>
<dbReference type="PANTHER" id="PTHR45951">
    <property type="entry name" value="PROTEIN DISPATCHED-RELATED"/>
    <property type="match status" value="1"/>
</dbReference>
<evidence type="ECO:0000256" key="5">
    <source>
        <dbReference type="ARBA" id="ARBA00023180"/>
    </source>
</evidence>
<reference evidence="10" key="3">
    <citation type="submission" date="2025-09" db="UniProtKB">
        <authorList>
            <consortium name="Ensembl"/>
        </authorList>
    </citation>
    <scope>IDENTIFICATION</scope>
    <source>
        <strain evidence="10">breed Abyssinian</strain>
    </source>
</reference>
<dbReference type="Ensembl" id="ENSFCTT00005014747.1">
    <property type="protein sequence ID" value="ENSFCTP00005009892.1"/>
    <property type="gene ID" value="ENSFCTG00005005326.1"/>
</dbReference>
<evidence type="ECO:0000259" key="9">
    <source>
        <dbReference type="PROSITE" id="PS50156"/>
    </source>
</evidence>
<feature type="transmembrane region" description="Helical" evidence="8">
    <location>
        <begin position="1151"/>
        <end position="1169"/>
    </location>
</feature>
<organism evidence="10 11">
    <name type="scientific">Felis catus</name>
    <name type="common">Cat</name>
    <name type="synonym">Felis silvestris catus</name>
    <dbReference type="NCBI Taxonomy" id="9685"/>
    <lineage>
        <taxon>Eukaryota</taxon>
        <taxon>Metazoa</taxon>
        <taxon>Chordata</taxon>
        <taxon>Craniata</taxon>
        <taxon>Vertebrata</taxon>
        <taxon>Euteleostomi</taxon>
        <taxon>Mammalia</taxon>
        <taxon>Eutheria</taxon>
        <taxon>Laurasiatheria</taxon>
        <taxon>Carnivora</taxon>
        <taxon>Feliformia</taxon>
        <taxon>Felidae</taxon>
        <taxon>Felinae</taxon>
        <taxon>Felis</taxon>
    </lineage>
</organism>
<evidence type="ECO:0000256" key="3">
    <source>
        <dbReference type="ARBA" id="ARBA00022989"/>
    </source>
</evidence>
<protein>
    <recommendedName>
        <fullName evidence="9">SSD domain-containing protein</fullName>
    </recommendedName>
</protein>
<keyword evidence="11" id="KW-1185">Reference proteome</keyword>
<comment type="similarity">
    <text evidence="6">Belongs to the dispatched family.</text>
</comment>
<dbReference type="PROSITE" id="PS50156">
    <property type="entry name" value="SSD"/>
    <property type="match status" value="1"/>
</dbReference>
<evidence type="ECO:0000256" key="1">
    <source>
        <dbReference type="ARBA" id="ARBA00004141"/>
    </source>
</evidence>
<comment type="subcellular location">
    <subcellularLocation>
        <location evidence="1">Membrane</location>
        <topology evidence="1">Multi-pass membrane protein</topology>
    </subcellularLocation>
</comment>
<evidence type="ECO:0000256" key="2">
    <source>
        <dbReference type="ARBA" id="ARBA00022692"/>
    </source>
</evidence>
<keyword evidence="5" id="KW-0325">Glycoprotein</keyword>
<evidence type="ECO:0000256" key="7">
    <source>
        <dbReference type="SAM" id="MobiDB-lite"/>
    </source>
</evidence>
<keyword evidence="4 8" id="KW-0472">Membrane</keyword>
<keyword evidence="3 8" id="KW-1133">Transmembrane helix</keyword>
<dbReference type="Gene3D" id="1.20.1640.10">
    <property type="entry name" value="Multidrug efflux transporter AcrB transmembrane domain"/>
    <property type="match status" value="2"/>
</dbReference>
<evidence type="ECO:0000313" key="10">
    <source>
        <dbReference type="Ensembl" id="ENSFCTP00005009892.1"/>
    </source>
</evidence>
<feature type="transmembrane region" description="Helical" evidence="8">
    <location>
        <begin position="726"/>
        <end position="753"/>
    </location>
</feature>
<feature type="compositionally biased region" description="Gly residues" evidence="7">
    <location>
        <begin position="1573"/>
        <end position="1588"/>
    </location>
</feature>
<reference evidence="10 11" key="1">
    <citation type="submission" date="2021-02" db="EMBL/GenBank/DDBJ databases">
        <title>Safari Cat Assemblies.</title>
        <authorList>
            <person name="Bredemeyer K.R."/>
            <person name="Murphy W.J."/>
        </authorList>
    </citation>
    <scope>NUCLEOTIDE SEQUENCE [LARGE SCALE GENOMIC DNA]</scope>
</reference>
<evidence type="ECO:0000256" key="8">
    <source>
        <dbReference type="SAM" id="Phobius"/>
    </source>
</evidence>
<dbReference type="PANTHER" id="PTHR45951:SF4">
    <property type="entry name" value="PROTEIN DISPATCHED HOMOLOG 1"/>
    <property type="match status" value="1"/>
</dbReference>
<evidence type="ECO:0000256" key="6">
    <source>
        <dbReference type="ARBA" id="ARBA00038046"/>
    </source>
</evidence>
<gene>
    <name evidence="10" type="primary">DISP1</name>
</gene>
<evidence type="ECO:0000256" key="4">
    <source>
        <dbReference type="ARBA" id="ARBA00023136"/>
    </source>
</evidence>
<sequence>MRGKSPAGPPLKALITVLASPMQPPIPAAPRCSPPPPRLPRAAGLSPTPRSSAGPPASSDLQRALVAPDRLSEKGGGGLAPLVPQRRSLSPPARVTFHPAKQCSASGPRAAPPPPPAHQPAAARNPRPCPRPGGGTSGPALVRLPAPGGSRLRVRVGAGASRTPVSSVDASWPRRRRRATGRPGPRSWSMAVSSGNRDVVLLSSGGPGALTTCNGDLAAHQLSAEAPGTKACVNGCPRVNGSAKSSRLAADVPQRAPAMCRCPAHPPCPLPATPEPQPDPGLGPCCPRPHSDFPAPPCPHRTPAYQPACRLQPACFCPHRPWPGHFPHQPGPQHTASVRPCRPFKLPKSYASLIADWPVVVLGMCTAFIVVCALVGVLVPELPDFSDPLLGFEPRGTTIGQRLVTWNNMVKNTGYKATLANYPFKYADEQAKSHRDDRWSDDHYEREKREVDWDFHRDSFFCDVPSDRYSRVVFTAAGGETLWSLPAIKSMCSIDNARIRAHPQFGDLCQRTTAASCCPSWTLGNYVAILNNRSSCQNIVERDVAHTLKLLRACARHYHNGTLGPDCWDAAARRKGQLKCTGVPRKCTKYNAVYQILHYLVDKDFVAPRAADPTAPALRYSMLFSPTEKGESMMDIYLDNFVAWNGSDGVTSVAGIEFGLKHSLFQDHLLTDTAYPAIAVLLVLLVMCAYTRSLFITLMTVFAVISSLIVSYFLYRVVFSFEFFPFMNLTALVILVGIGADDAFVLCDVWSHAKGDKPHAGTAETVGVTLQHAALSMFVTSFTTAAAFYANYVSNITAIRCFGVYAGTAVLVNYVLMVTWLPAVVVLHERYLLNLFSGFRKPQQQYVSKSCWAAARRKCRRLLFAVSEASRVFFEKVLPCVVIKFRYVWLFWFLALTVGGAYVVCVNPKMKLPSLELNEFQLFRASHPFERYDAEYKKLFMFERVHRGEELHMPITVVWGVSPEDNGDPLNPKSKGKLALDGSFNIASPASQVWILHFCQKLRNQTFFHQTDEQDFTSCFIETFKQWMENQDCDEPALYLCCRRWSFPYKQEIFELCIKRAIMELERSTGYHLDSKTPGPRFDINDTIRAVVLEFQSTYLFTLAYEKMHQFYKEVDAWISRELSSAPEGLSNGWFVSNLEFYDLQDSLSDGTLIAMGLSVAVAFSVMLLTTLNVFISLFAIVSITGTIFVTVGSLVLLGWELNVLESVTISVAVGLSVDFAVHYGVAYRLAPDADREGKVIFSLSRMGSAMAMAALTTFVAGAMMMPSTVLAYTQLGTFMMLIMCVSWAFATFFFQCLCRCLGPQGACGQIPLPGRLQCGAFSHAVSTSPGDKGQSKTHTVNAYHLDPRAPKSEMEHEFYELEPLASRSGSASEETHICSEFSDGPARNFGMPVRAAYSRGPRGDGGGAPFPPPLEQHAVCHFFSLSQTCTCPDAYRHLTPGPHAGQQAGDGLCPQCAAPAGSLVHVQKGAHQAPEGFMCTIPHVHHCPCLQGGARPPGPQNPLPTSFVLHPMQHIQAPEKTRTHGLPSVGHVSPTVGPSACVCRSPGSPRKAHCDPENSQRGLARNRDVGHVEGGGGARNQGSGPGGQTDKTDRNTGLCLSQDLEQSGQNEPHFVFNRLTGDAQPGSCPEGDSADSEASEPPAFTHSELSGESLLIKTL</sequence>
<name>A0ABI7WHV1_FELCA</name>
<keyword evidence="2 8" id="KW-0812">Transmembrane</keyword>
<dbReference type="GeneTree" id="ENSGT00940000157407"/>
<feature type="transmembrane region" description="Helical" evidence="8">
    <location>
        <begin position="693"/>
        <end position="714"/>
    </location>
</feature>
<accession>A0ABI7WHV1</accession>
<feature type="domain" description="SSD" evidence="9">
    <location>
        <begin position="693"/>
        <end position="827"/>
    </location>
</feature>
<dbReference type="InterPro" id="IPR052081">
    <property type="entry name" value="Dispatched_Hh_regulator"/>
</dbReference>
<feature type="transmembrane region" description="Helical" evidence="8">
    <location>
        <begin position="1247"/>
        <end position="1264"/>
    </location>
</feature>
<feature type="region of interest" description="Disordered" evidence="7">
    <location>
        <begin position="1548"/>
        <end position="1597"/>
    </location>
</feature>